<sequence length="216" mass="24150">MLFNKLHSFDCGIAVSPKIMQQLITLIAASLIFVAIAVPIDYRDGNDDYDDCGDYGDDSELPGGPECKVMNGTKLYIGGEFSRELNATEQKRHQQYEAQWQKVEGVGFLLIAASLIFVAIAVPIDYWDGNDDYDDCGDYGDDSELLGGPECKVVNGTKLYIGGEFKRELNATEQKQHQQYEAQWKKIEEAYLNAKEVNDTVIVDVNIPDEPAFCRT</sequence>
<organism evidence="3 4">
    <name type="scientific">Ascaris lumbricoides</name>
    <name type="common">Giant roundworm</name>
    <dbReference type="NCBI Taxonomy" id="6252"/>
    <lineage>
        <taxon>Eukaryota</taxon>
        <taxon>Metazoa</taxon>
        <taxon>Ecdysozoa</taxon>
        <taxon>Nematoda</taxon>
        <taxon>Chromadorea</taxon>
        <taxon>Rhabditida</taxon>
        <taxon>Spirurina</taxon>
        <taxon>Ascaridomorpha</taxon>
        <taxon>Ascaridoidea</taxon>
        <taxon>Ascarididae</taxon>
        <taxon>Ascaris</taxon>
    </lineage>
</organism>
<keyword evidence="3" id="KW-1185">Reference proteome</keyword>
<dbReference type="Pfam" id="PF06394">
    <property type="entry name" value="Pepsin-I3"/>
    <property type="match status" value="1"/>
</dbReference>
<evidence type="ECO:0000256" key="1">
    <source>
        <dbReference type="SAM" id="Phobius"/>
    </source>
</evidence>
<dbReference type="Proteomes" id="UP000036681">
    <property type="component" value="Unplaced"/>
</dbReference>
<accession>A0A0M3IRC6</accession>
<evidence type="ECO:0000313" key="3">
    <source>
        <dbReference type="Proteomes" id="UP000036681"/>
    </source>
</evidence>
<dbReference type="Gene3D" id="3.30.1120.50">
    <property type="entry name" value="Pepsin inhibitor-3"/>
    <property type="match status" value="2"/>
</dbReference>
<feature type="transmembrane region" description="Helical" evidence="1">
    <location>
        <begin position="23"/>
        <end position="40"/>
    </location>
</feature>
<dbReference type="AlphaFoldDB" id="A0A0M3IRC6"/>
<keyword evidence="1" id="KW-0812">Transmembrane</keyword>
<dbReference type="InterPro" id="IPR010480">
    <property type="entry name" value="Pepsin-I3"/>
</dbReference>
<keyword evidence="1" id="KW-1133">Transmembrane helix</keyword>
<feature type="transmembrane region" description="Helical" evidence="1">
    <location>
        <begin position="106"/>
        <end position="124"/>
    </location>
</feature>
<feature type="domain" description="Pepsin inhibitor-3-like repeated" evidence="2">
    <location>
        <begin position="153"/>
        <end position="189"/>
    </location>
</feature>
<dbReference type="WBParaSite" id="ALUE_0002130401-mRNA-1">
    <property type="protein sequence ID" value="ALUE_0002130401-mRNA-1"/>
    <property type="gene ID" value="ALUE_0002130401"/>
</dbReference>
<evidence type="ECO:0000313" key="4">
    <source>
        <dbReference type="WBParaSite" id="ALUE_0002130401-mRNA-1"/>
    </source>
</evidence>
<name>A0A0M3IRC6_ASCLU</name>
<proteinExistence type="predicted"/>
<keyword evidence="1" id="KW-0472">Membrane</keyword>
<dbReference type="InterPro" id="IPR038412">
    <property type="entry name" value="Pepsin-I3_sf"/>
</dbReference>
<reference evidence="4" key="1">
    <citation type="submission" date="2017-02" db="UniProtKB">
        <authorList>
            <consortium name="WormBaseParasite"/>
        </authorList>
    </citation>
    <scope>IDENTIFICATION</scope>
</reference>
<evidence type="ECO:0000259" key="2">
    <source>
        <dbReference type="Pfam" id="PF06394"/>
    </source>
</evidence>
<protein>
    <submittedName>
        <fullName evidence="4">Pepsin-I3 domain-containing protein</fullName>
    </submittedName>
</protein>